<gene>
    <name evidence="1" type="ORF">HCT46_03455</name>
</gene>
<name>A0A968GBT9_9SPIO</name>
<accession>A0A968GBT9</accession>
<organism evidence="1 2">
    <name type="scientific">Entomospira nematocerorum</name>
    <dbReference type="NCBI Taxonomy" id="2719987"/>
    <lineage>
        <taxon>Bacteria</taxon>
        <taxon>Pseudomonadati</taxon>
        <taxon>Spirochaetota</taxon>
        <taxon>Spirochaetia</taxon>
        <taxon>Spirochaetales</taxon>
        <taxon>Spirochaetaceae</taxon>
        <taxon>Entomospira</taxon>
    </lineage>
</organism>
<proteinExistence type="predicted"/>
<dbReference type="Proteomes" id="UP000752013">
    <property type="component" value="Unassembled WGS sequence"/>
</dbReference>
<reference evidence="1" key="1">
    <citation type="submission" date="2020-03" db="EMBL/GenBank/DDBJ databases">
        <title>Spirochaetal bacteria isolated from arthropods constitute a novel genus Entomospira genus novum within the order Spirochaetales.</title>
        <authorList>
            <person name="Grana-Miraglia L."/>
            <person name="Sikutova S."/>
            <person name="Fingerle V."/>
            <person name="Sing A."/>
            <person name="Castillo-Ramirez S."/>
            <person name="Margos G."/>
            <person name="Rudolf I."/>
        </authorList>
    </citation>
    <scope>NUCLEOTIDE SEQUENCE</scope>
    <source>
        <strain evidence="1">BR208</strain>
    </source>
</reference>
<keyword evidence="2" id="KW-1185">Reference proteome</keyword>
<sequence length="160" mass="18491">MDFSLQKSNGFVLYYRVYEPNQNPNRDLSGSPYSREADIFRYFQYYKSYPSSATSIILPRFIWQPTQADQPPYSINLDTLTGQIMIWDRQGQLIFQDTLQRSNLLDFTLFQRGESDLPSGFSSVTGRLAWAAMNMELNTTTMTVQNSMPIYLHQVTINVG</sequence>
<comment type="caution">
    <text evidence="1">The sequence shown here is derived from an EMBL/GenBank/DDBJ whole genome shotgun (WGS) entry which is preliminary data.</text>
</comment>
<protein>
    <submittedName>
        <fullName evidence="1">Uncharacterized protein</fullName>
    </submittedName>
</protein>
<dbReference type="AlphaFoldDB" id="A0A968GBT9"/>
<dbReference type="RefSeq" id="WP_167703407.1">
    <property type="nucleotide sequence ID" value="NZ_CP118168.1"/>
</dbReference>
<evidence type="ECO:0000313" key="1">
    <source>
        <dbReference type="EMBL" id="NIZ46970.1"/>
    </source>
</evidence>
<evidence type="ECO:0000313" key="2">
    <source>
        <dbReference type="Proteomes" id="UP000752013"/>
    </source>
</evidence>
<dbReference type="EMBL" id="JAATLK010000001">
    <property type="protein sequence ID" value="NIZ46970.1"/>
    <property type="molecule type" value="Genomic_DNA"/>
</dbReference>